<sequence length="1349" mass="148210">MAKRIRTSAFLDLSAAVDREEEEEEEEEDEWRGSERRGEGEGLEDAEGWRGFEHDVFSDDDDELEAAERNFVSAPLPSLPDDDDTDVEAAFDGLHRRAMIRGARSRRRLPSESPTDSGSGVPTQPNPTHDLDALPDINDLHLFAVPVKCGKEAKVVFRLMRKSTEAGTPETRGEGLGSVFYVPRSSGRIYIEGPAIQPVKTFLKGMHYVFPNGLFPVPPVERVALLQHSAIPPPMERGNFVTLRNGLYKGDIGELIEYNESSPEVTIKLRSRETVGHVNPAEGRKRRRRTRPQSFIVNKAEVKAMQALDREASLPGEDMTSPFRRQPFRDLGPAGFIFHGSRYSNDGYLLYRCRVDRIERMPEPNPSCTPGPGVNMSSIQSSSTVAGDRASVVELHSCIPKFLQTGDRVCVNSGESKGVIGKIIEILEDRALVDLRQKDQETKQSILIEVNLTSLDRIFEVGDQVEAKVGKLKGRIGIVAAKKGSVLHVVDISEFNEFEIPSSLVGSPDPERYDSRPRPSSCDIGFGQAVKILRGRHAGKTGRVLTPFERKYTRVLEDVTNLEIIVRNDNVEMFVEPAWKAYDIRDQGVKPTKLMVFNGAVKAVDINYTPSQVREKDPDSSATNDSGTATAQNSLEGEKRCDVDHLKEGFEGVVVYCWKGVFKGKLGRVGRLSGTLARVHTESGKVLDIPVDRLVAECACVLKLGTKLPWPQKDIDNISMLFDRTVSPSAHVPFSRSLSHHPEGPIDRPSTPTPQDDPNEGGNEPADVTGVHDASGEGMWIFHPRVAKLRHKYDLMVKIESHPERDVSGRREGRVLADVEALAHPIPSTTLASVLVHFTDGKSEERKEFLPVSTLRPTAKLKDKGLHVVTKGEWIGTLVQHMRTERGRARVFPENGHRLEAFSIEKKKLCIVETPIAFLHLDILITGHVRRPHACFRPCVALEAEFTPGHERLAPPFDFPSTPTVLHFDIVCEHPSIMPRVSGAVLDDIPTLKDVQVGMLHELAVDMRLDGTAAKTVLKLRVEHCARKAGLSMKASRGRCGGGHGLNIGIRPDTAGSIYDVCFDGRFGCFPIPLYTVPRHLEVLFLRDAWTIKNAYKLLTRKVTIADYPGPVVNPFMYAVRSVAAPVATPPAQHVLPPAVTPVATETPQTNAHSATPAVTAETPTRRKDQSPPTTPATPEAKYGHQYAYGADSSEGEASSPITGMSTSVISTADDDDDGHSTEEDEDPLEKANKGKGRAVEATDKSKEASKTPANVQASGVNASPSDFDGKVTDGEASGSNTKTHSPSKGQFVNDGLATPTKRRHVFNVDENIEEIVDVAQQSSPKKRKEVERVFGPDVIVLSSDDEAD</sequence>
<evidence type="ECO:0000313" key="12">
    <source>
        <dbReference type="Proteomes" id="UP000053477"/>
    </source>
</evidence>
<dbReference type="EMBL" id="KQ086254">
    <property type="protein sequence ID" value="KLO05915.1"/>
    <property type="molecule type" value="Genomic_DNA"/>
</dbReference>
<evidence type="ECO:0000256" key="4">
    <source>
        <dbReference type="ARBA" id="ARBA00023163"/>
    </source>
</evidence>
<feature type="region of interest" description="Disordered" evidence="9">
    <location>
        <begin position="15"/>
        <end position="63"/>
    </location>
</feature>
<dbReference type="CDD" id="cd06089">
    <property type="entry name" value="KOW_RPL26"/>
    <property type="match status" value="1"/>
</dbReference>
<dbReference type="SMART" id="SM00739">
    <property type="entry name" value="KOW"/>
    <property type="match status" value="4"/>
</dbReference>
<feature type="compositionally biased region" description="Acidic residues" evidence="9">
    <location>
        <begin position="19"/>
        <end position="30"/>
    </location>
</feature>
<dbReference type="PANTHER" id="PTHR11125:SF7">
    <property type="entry name" value="TRANSCRIPTION ELONGATION FACTOR SPT5"/>
    <property type="match status" value="1"/>
</dbReference>
<evidence type="ECO:0000256" key="7">
    <source>
        <dbReference type="ARBA" id="ARBA00029865"/>
    </source>
</evidence>
<gene>
    <name evidence="11" type="ORF">SCHPADRAFT_946514</name>
</gene>
<dbReference type="GO" id="GO:1990904">
    <property type="term" value="C:ribonucleoprotein complex"/>
    <property type="evidence" value="ECO:0007669"/>
    <property type="project" value="UniProtKB-KW"/>
</dbReference>
<feature type="region of interest" description="Disordered" evidence="9">
    <location>
        <begin position="610"/>
        <end position="635"/>
    </location>
</feature>
<name>A0A0H2R2E7_9AGAM</name>
<feature type="compositionally biased region" description="Acidic residues" evidence="9">
    <location>
        <begin position="1213"/>
        <end position="1228"/>
    </location>
</feature>
<accession>A0A0H2R2E7</accession>
<dbReference type="GO" id="GO:0003729">
    <property type="term" value="F:mRNA binding"/>
    <property type="evidence" value="ECO:0007669"/>
    <property type="project" value="TreeGrafter"/>
</dbReference>
<feature type="compositionally biased region" description="Polar residues" evidence="9">
    <location>
        <begin position="1252"/>
        <end position="1265"/>
    </location>
</feature>
<feature type="compositionally biased region" description="Polar residues" evidence="9">
    <location>
        <begin position="112"/>
        <end position="127"/>
    </location>
</feature>
<dbReference type="Proteomes" id="UP000053477">
    <property type="component" value="Unassembled WGS sequence"/>
</dbReference>
<dbReference type="Gene3D" id="3.30.70.940">
    <property type="entry name" value="NusG, N-terminal domain"/>
    <property type="match status" value="1"/>
</dbReference>
<comment type="function">
    <text evidence="6">The SPT4-SPT5 complex mediates both activation and inhibition of transcription elongation, and plays a role in pre-mRNA processing. This complex seems to be important for the stability of the RNA polymerase II elongation machinery on the chromatin template but not for the inherent ability of this machinery to translocate down the gene.</text>
</comment>
<feature type="domain" description="KOW" evidence="10">
    <location>
        <begin position="523"/>
        <end position="550"/>
    </location>
</feature>
<evidence type="ECO:0000259" key="10">
    <source>
        <dbReference type="SMART" id="SM00739"/>
    </source>
</evidence>
<keyword evidence="5" id="KW-0687">Ribonucleoprotein</keyword>
<evidence type="ECO:0000256" key="5">
    <source>
        <dbReference type="ARBA" id="ARBA00023274"/>
    </source>
</evidence>
<dbReference type="InterPro" id="IPR041988">
    <property type="entry name" value="Ribosomal_uL24_KOW"/>
</dbReference>
<dbReference type="InterPro" id="IPR005824">
    <property type="entry name" value="KOW"/>
</dbReference>
<reference evidence="11 12" key="1">
    <citation type="submission" date="2015-04" db="EMBL/GenBank/DDBJ databases">
        <title>Complete genome sequence of Schizopora paradoxa KUC8140, a cosmopolitan wood degrader in East Asia.</title>
        <authorList>
            <consortium name="DOE Joint Genome Institute"/>
            <person name="Min B."/>
            <person name="Park H."/>
            <person name="Jang Y."/>
            <person name="Kim J.-J."/>
            <person name="Kim K.H."/>
            <person name="Pangilinan J."/>
            <person name="Lipzen A."/>
            <person name="Riley R."/>
            <person name="Grigoriev I.V."/>
            <person name="Spatafora J.W."/>
            <person name="Choi I.-G."/>
        </authorList>
    </citation>
    <scope>NUCLEOTIDE SEQUENCE [LARGE SCALE GENOMIC DNA]</scope>
    <source>
        <strain evidence="11 12">KUC8140</strain>
    </source>
</reference>
<dbReference type="InterPro" id="IPR008991">
    <property type="entry name" value="Translation_prot_SH3-like_sf"/>
</dbReference>
<dbReference type="GO" id="GO:0032044">
    <property type="term" value="C:DSIF complex"/>
    <property type="evidence" value="ECO:0007669"/>
    <property type="project" value="TreeGrafter"/>
</dbReference>
<organism evidence="11 12">
    <name type="scientific">Schizopora paradoxa</name>
    <dbReference type="NCBI Taxonomy" id="27342"/>
    <lineage>
        <taxon>Eukaryota</taxon>
        <taxon>Fungi</taxon>
        <taxon>Dikarya</taxon>
        <taxon>Basidiomycota</taxon>
        <taxon>Agaricomycotina</taxon>
        <taxon>Agaricomycetes</taxon>
        <taxon>Hymenochaetales</taxon>
        <taxon>Schizoporaceae</taxon>
        <taxon>Schizopora</taxon>
    </lineage>
</organism>
<dbReference type="InParanoid" id="A0A0H2R2E7"/>
<comment type="similarity">
    <text evidence="2">Belongs to the universal ribosomal protein uL24 family.</text>
</comment>
<feature type="compositionally biased region" description="Basic and acidic residues" evidence="9">
    <location>
        <begin position="47"/>
        <end position="57"/>
    </location>
</feature>
<dbReference type="GO" id="GO:0006357">
    <property type="term" value="P:regulation of transcription by RNA polymerase II"/>
    <property type="evidence" value="ECO:0007669"/>
    <property type="project" value="InterPro"/>
</dbReference>
<evidence type="ECO:0000256" key="6">
    <source>
        <dbReference type="ARBA" id="ARBA00024691"/>
    </source>
</evidence>
<dbReference type="STRING" id="27342.A0A0H2R2E7"/>
<dbReference type="PANTHER" id="PTHR11125">
    <property type="entry name" value="SUPPRESSOR OF TY 5"/>
    <property type="match status" value="1"/>
</dbReference>
<evidence type="ECO:0000256" key="1">
    <source>
        <dbReference type="ARBA" id="ARBA00006956"/>
    </source>
</evidence>
<keyword evidence="3" id="KW-0689">Ribosomal protein</keyword>
<comment type="similarity">
    <text evidence="1">Belongs to the SPT5 family.</text>
</comment>
<feature type="compositionally biased region" description="Polar residues" evidence="9">
    <location>
        <begin position="1196"/>
        <end position="1211"/>
    </location>
</feature>
<evidence type="ECO:0000313" key="11">
    <source>
        <dbReference type="EMBL" id="KLO05915.1"/>
    </source>
</evidence>
<keyword evidence="12" id="KW-1185">Reference proteome</keyword>
<feature type="domain" description="KOW" evidence="10">
    <location>
        <begin position="458"/>
        <end position="485"/>
    </location>
</feature>
<feature type="compositionally biased region" description="Basic and acidic residues" evidence="9">
    <location>
        <begin position="31"/>
        <end position="40"/>
    </location>
</feature>
<evidence type="ECO:0000256" key="9">
    <source>
        <dbReference type="SAM" id="MobiDB-lite"/>
    </source>
</evidence>
<dbReference type="GO" id="GO:0032784">
    <property type="term" value="P:regulation of DNA-templated transcription elongation"/>
    <property type="evidence" value="ECO:0007669"/>
    <property type="project" value="InterPro"/>
</dbReference>
<dbReference type="InterPro" id="IPR039659">
    <property type="entry name" value="SPT5"/>
</dbReference>
<dbReference type="Pfam" id="PF03439">
    <property type="entry name" value="Spt5-NGN"/>
    <property type="match status" value="1"/>
</dbReference>
<dbReference type="OrthoDB" id="28901at2759"/>
<evidence type="ECO:0000256" key="8">
    <source>
        <dbReference type="ARBA" id="ARBA00031006"/>
    </source>
</evidence>
<keyword evidence="4" id="KW-0804">Transcription</keyword>
<proteinExistence type="inferred from homology"/>
<dbReference type="InterPro" id="IPR005100">
    <property type="entry name" value="NGN-domain"/>
</dbReference>
<protein>
    <recommendedName>
        <fullName evidence="7">Chromatin elongation factor SPT5</fullName>
    </recommendedName>
    <alternativeName>
        <fullName evidence="8">Chromatin elongation factor spt5</fullName>
    </alternativeName>
</protein>
<dbReference type="InterPro" id="IPR036735">
    <property type="entry name" value="NGN_dom_sf"/>
</dbReference>
<evidence type="ECO:0000256" key="3">
    <source>
        <dbReference type="ARBA" id="ARBA00022980"/>
    </source>
</evidence>
<feature type="region of interest" description="Disordered" evidence="9">
    <location>
        <begin position="1144"/>
        <end position="1301"/>
    </location>
</feature>
<dbReference type="InterPro" id="IPR014722">
    <property type="entry name" value="Rib_uL2_dom2"/>
</dbReference>
<feature type="compositionally biased region" description="Polar residues" evidence="9">
    <location>
        <begin position="1278"/>
        <end position="1291"/>
    </location>
</feature>
<feature type="compositionally biased region" description="Basic and acidic residues" evidence="9">
    <location>
        <begin position="1229"/>
        <end position="1250"/>
    </location>
</feature>
<dbReference type="GO" id="GO:0006368">
    <property type="term" value="P:transcription elongation by RNA polymerase II"/>
    <property type="evidence" value="ECO:0007669"/>
    <property type="project" value="TreeGrafter"/>
</dbReference>
<feature type="compositionally biased region" description="Polar residues" evidence="9">
    <location>
        <begin position="620"/>
        <end position="635"/>
    </location>
</feature>
<feature type="domain" description="KOW" evidence="10">
    <location>
        <begin position="234"/>
        <end position="261"/>
    </location>
</feature>
<dbReference type="Gene3D" id="2.30.30.30">
    <property type="match status" value="1"/>
</dbReference>
<feature type="region of interest" description="Disordered" evidence="9">
    <location>
        <begin position="733"/>
        <end position="772"/>
    </location>
</feature>
<dbReference type="SUPFAM" id="SSF50104">
    <property type="entry name" value="Translation proteins SH3-like domain"/>
    <property type="match status" value="1"/>
</dbReference>
<feature type="domain" description="KOW" evidence="10">
    <location>
        <begin position="402"/>
        <end position="429"/>
    </location>
</feature>
<evidence type="ECO:0000256" key="2">
    <source>
        <dbReference type="ARBA" id="ARBA00010618"/>
    </source>
</evidence>
<dbReference type="GO" id="GO:0005840">
    <property type="term" value="C:ribosome"/>
    <property type="evidence" value="ECO:0007669"/>
    <property type="project" value="UniProtKB-KW"/>
</dbReference>
<feature type="region of interest" description="Disordered" evidence="9">
    <location>
        <begin position="102"/>
        <end position="132"/>
    </location>
</feature>